<dbReference type="GO" id="GO:0016740">
    <property type="term" value="F:transferase activity"/>
    <property type="evidence" value="ECO:0007669"/>
    <property type="project" value="UniProtKB-KW"/>
</dbReference>
<dbReference type="Pfam" id="PF00581">
    <property type="entry name" value="Rhodanese"/>
    <property type="match status" value="1"/>
</dbReference>
<feature type="domain" description="Rhodanese" evidence="1">
    <location>
        <begin position="27"/>
        <end position="122"/>
    </location>
</feature>
<keyword evidence="2" id="KW-0808">Transferase</keyword>
<dbReference type="PANTHER" id="PTHR43031">
    <property type="entry name" value="FAD-DEPENDENT OXIDOREDUCTASE"/>
    <property type="match status" value="1"/>
</dbReference>
<sequence length="130" mass="14492">MEKVLKGFTLDYFGSGKHKITPEKFFDMEEVVLLDVRSREESDSISIKLGHHSNVTSLNIPINEIPDRIAEIPKTKLIGVFCPAQVRSSIVYAYLLSEGFPEVRIIEGGYSALTEALKPGKVLKAIKSKK</sequence>
<dbReference type="RefSeq" id="WP_084056678.1">
    <property type="nucleotide sequence ID" value="NZ_FWXF01000003.1"/>
</dbReference>
<accession>A0A1W1X979</accession>
<evidence type="ECO:0000313" key="3">
    <source>
        <dbReference type="Proteomes" id="UP000192783"/>
    </source>
</evidence>
<dbReference type="SMART" id="SM00450">
    <property type="entry name" value="RHOD"/>
    <property type="match status" value="1"/>
</dbReference>
<dbReference type="EMBL" id="FWXF01000003">
    <property type="protein sequence ID" value="SMC20370.1"/>
    <property type="molecule type" value="Genomic_DNA"/>
</dbReference>
<dbReference type="Gene3D" id="3.40.250.10">
    <property type="entry name" value="Rhodanese-like domain"/>
    <property type="match status" value="1"/>
</dbReference>
<dbReference type="Proteomes" id="UP000192783">
    <property type="component" value="Unassembled WGS sequence"/>
</dbReference>
<evidence type="ECO:0000259" key="1">
    <source>
        <dbReference type="PROSITE" id="PS50206"/>
    </source>
</evidence>
<protein>
    <submittedName>
        <fullName evidence="2">Rhodanese-related sulfurtransferase</fullName>
    </submittedName>
</protein>
<dbReference type="InterPro" id="IPR050229">
    <property type="entry name" value="GlpE_sulfurtransferase"/>
</dbReference>
<name>A0A1W1X979_9BACT</name>
<reference evidence="2 3" key="1">
    <citation type="submission" date="2017-04" db="EMBL/GenBank/DDBJ databases">
        <authorList>
            <person name="Afonso C.L."/>
            <person name="Miller P.J."/>
            <person name="Scott M.A."/>
            <person name="Spackman E."/>
            <person name="Goraichik I."/>
            <person name="Dimitrov K.M."/>
            <person name="Suarez D.L."/>
            <person name="Swayne D.E."/>
        </authorList>
    </citation>
    <scope>NUCLEOTIDE SEQUENCE [LARGE SCALE GENOMIC DNA]</scope>
    <source>
        <strain evidence="2 3">DSM 13146</strain>
    </source>
</reference>
<dbReference type="STRING" id="1121390.SAMN02746041_00896"/>
<organism evidence="2 3">
    <name type="scientific">Desulfacinum hydrothermale DSM 13146</name>
    <dbReference type="NCBI Taxonomy" id="1121390"/>
    <lineage>
        <taxon>Bacteria</taxon>
        <taxon>Pseudomonadati</taxon>
        <taxon>Thermodesulfobacteriota</taxon>
        <taxon>Syntrophobacteria</taxon>
        <taxon>Syntrophobacterales</taxon>
        <taxon>Syntrophobacteraceae</taxon>
        <taxon>Desulfacinum</taxon>
    </lineage>
</organism>
<dbReference type="InterPro" id="IPR036873">
    <property type="entry name" value="Rhodanese-like_dom_sf"/>
</dbReference>
<dbReference type="OrthoDB" id="9807812at2"/>
<dbReference type="SUPFAM" id="SSF52821">
    <property type="entry name" value="Rhodanese/Cell cycle control phosphatase"/>
    <property type="match status" value="1"/>
</dbReference>
<evidence type="ECO:0000313" key="2">
    <source>
        <dbReference type="EMBL" id="SMC20370.1"/>
    </source>
</evidence>
<dbReference type="PROSITE" id="PS50206">
    <property type="entry name" value="RHODANESE_3"/>
    <property type="match status" value="1"/>
</dbReference>
<dbReference type="PANTHER" id="PTHR43031:SF1">
    <property type="entry name" value="PYRIDINE NUCLEOTIDE-DISULPHIDE OXIDOREDUCTASE"/>
    <property type="match status" value="1"/>
</dbReference>
<dbReference type="AlphaFoldDB" id="A0A1W1X979"/>
<proteinExistence type="predicted"/>
<dbReference type="InterPro" id="IPR001763">
    <property type="entry name" value="Rhodanese-like_dom"/>
</dbReference>
<keyword evidence="3" id="KW-1185">Reference proteome</keyword>
<gene>
    <name evidence="2" type="ORF">SAMN02746041_00896</name>
</gene>